<keyword evidence="1" id="KW-1133">Transmembrane helix</keyword>
<feature type="transmembrane region" description="Helical" evidence="1">
    <location>
        <begin position="21"/>
        <end position="42"/>
    </location>
</feature>
<evidence type="ECO:0000256" key="1">
    <source>
        <dbReference type="SAM" id="Phobius"/>
    </source>
</evidence>
<dbReference type="EMBL" id="JACSQD010000004">
    <property type="protein sequence ID" value="MBD7995732.1"/>
    <property type="molecule type" value="Genomic_DNA"/>
</dbReference>
<feature type="transmembrane region" description="Helical" evidence="1">
    <location>
        <begin position="54"/>
        <end position="77"/>
    </location>
</feature>
<name>A0ABR8UTN3_9MICC</name>
<accession>A0ABR8UTN3</accession>
<organism evidence="2 3">
    <name type="scientific">Arthrobacter gallicola</name>
    <dbReference type="NCBI Taxonomy" id="2762225"/>
    <lineage>
        <taxon>Bacteria</taxon>
        <taxon>Bacillati</taxon>
        <taxon>Actinomycetota</taxon>
        <taxon>Actinomycetes</taxon>
        <taxon>Micrococcales</taxon>
        <taxon>Micrococcaceae</taxon>
        <taxon>Arthrobacter</taxon>
    </lineage>
</organism>
<gene>
    <name evidence="2" type="ORF">H9639_10525</name>
</gene>
<dbReference type="RefSeq" id="WP_191808034.1">
    <property type="nucleotide sequence ID" value="NZ_JACSQD010000004.1"/>
</dbReference>
<dbReference type="Proteomes" id="UP000609874">
    <property type="component" value="Unassembled WGS sequence"/>
</dbReference>
<evidence type="ECO:0008006" key="4">
    <source>
        <dbReference type="Google" id="ProtNLM"/>
    </source>
</evidence>
<keyword evidence="3" id="KW-1185">Reference proteome</keyword>
<reference evidence="2 3" key="1">
    <citation type="submission" date="2020-08" db="EMBL/GenBank/DDBJ databases">
        <title>A Genomic Blueprint of the Chicken Gut Microbiome.</title>
        <authorList>
            <person name="Gilroy R."/>
            <person name="Ravi A."/>
            <person name="Getino M."/>
            <person name="Pursley I."/>
            <person name="Horton D.L."/>
            <person name="Alikhan N.-F."/>
            <person name="Baker D."/>
            <person name="Gharbi K."/>
            <person name="Hall N."/>
            <person name="Watson M."/>
            <person name="Adriaenssens E.M."/>
            <person name="Foster-Nyarko E."/>
            <person name="Jarju S."/>
            <person name="Secka A."/>
            <person name="Antonio M."/>
            <person name="Oren A."/>
            <person name="Chaudhuri R."/>
            <person name="La Ragione R.M."/>
            <person name="Hildebrand F."/>
            <person name="Pallen M.J."/>
        </authorList>
    </citation>
    <scope>NUCLEOTIDE SEQUENCE [LARGE SCALE GENOMIC DNA]</scope>
    <source>
        <strain evidence="2 3">Sa2CUA1</strain>
    </source>
</reference>
<evidence type="ECO:0000313" key="2">
    <source>
        <dbReference type="EMBL" id="MBD7995732.1"/>
    </source>
</evidence>
<keyword evidence="1" id="KW-0472">Membrane</keyword>
<evidence type="ECO:0000313" key="3">
    <source>
        <dbReference type="Proteomes" id="UP000609874"/>
    </source>
</evidence>
<keyword evidence="1" id="KW-0812">Transmembrane</keyword>
<comment type="caution">
    <text evidence="2">The sequence shown here is derived from an EMBL/GenBank/DDBJ whole genome shotgun (WGS) entry which is preliminary data.</text>
</comment>
<protein>
    <recommendedName>
        <fullName evidence="4">Potassium transporter Trk</fullName>
    </recommendedName>
</protein>
<sequence>MTSEQHSPERREITIRRAPRFVPFMVLGAVAAFVVAVIMAYTGPENAQYTRESVLGFFFVILALPGVALGSILALVLDRISVRRAKHAIVEAADDEPRTAGGSHSA</sequence>
<proteinExistence type="predicted"/>